<gene>
    <name evidence="2" type="ORF">SAMN05444340_10184</name>
</gene>
<dbReference type="GO" id="GO:0008146">
    <property type="term" value="F:sulfotransferase activity"/>
    <property type="evidence" value="ECO:0007669"/>
    <property type="project" value="InterPro"/>
</dbReference>
<sequence>MATTSTPDARAVLPNFLIIGAGKSGTTSLWAYLNQHPQVGMSPSKEPSFFSMDEIYARGSDWYAKLFAGLGGMIARGEASNSYSALGLYPRTVERIADALEDPKFIYITRHPKARTESDWMEMTTLQNISFTDFLRTDRIYEDKNQYLRTFEAYSERFGADRILPLFHADLTSDPAALLDRVTRFLGVDPNFAFETDARHGQTANSRRFPPVIRWLRETRLGSDIGLMLPEALKRPVRGLISSRHKVARPIWSSADWDRFRERFEGPSCAYLSRVGADPDRWHWPEQADADPALAR</sequence>
<dbReference type="Pfam" id="PF13469">
    <property type="entry name" value="Sulfotransfer_3"/>
    <property type="match status" value="1"/>
</dbReference>
<dbReference type="InterPro" id="IPR027417">
    <property type="entry name" value="P-loop_NTPase"/>
</dbReference>
<keyword evidence="3" id="KW-1185">Reference proteome</keyword>
<dbReference type="SUPFAM" id="SSF52540">
    <property type="entry name" value="P-loop containing nucleoside triphosphate hydrolases"/>
    <property type="match status" value="1"/>
</dbReference>
<reference evidence="2 3" key="1">
    <citation type="submission" date="2016-10" db="EMBL/GenBank/DDBJ databases">
        <authorList>
            <person name="de Groot N.N."/>
        </authorList>
    </citation>
    <scope>NUCLEOTIDE SEQUENCE [LARGE SCALE GENOMIC DNA]</scope>
    <source>
        <strain evidence="2 3">DSM 26880</strain>
    </source>
</reference>
<evidence type="ECO:0000256" key="1">
    <source>
        <dbReference type="ARBA" id="ARBA00022679"/>
    </source>
</evidence>
<organism evidence="2 3">
    <name type="scientific">Citreimonas salinaria</name>
    <dbReference type="NCBI Taxonomy" id="321339"/>
    <lineage>
        <taxon>Bacteria</taxon>
        <taxon>Pseudomonadati</taxon>
        <taxon>Pseudomonadota</taxon>
        <taxon>Alphaproteobacteria</taxon>
        <taxon>Rhodobacterales</taxon>
        <taxon>Roseobacteraceae</taxon>
        <taxon>Citreimonas</taxon>
    </lineage>
</organism>
<dbReference type="RefSeq" id="WP_177177784.1">
    <property type="nucleotide sequence ID" value="NZ_FNPF01000001.1"/>
</dbReference>
<evidence type="ECO:0000313" key="3">
    <source>
        <dbReference type="Proteomes" id="UP000199286"/>
    </source>
</evidence>
<dbReference type="AlphaFoldDB" id="A0A1H3EZP4"/>
<dbReference type="PANTHER" id="PTHR10605">
    <property type="entry name" value="HEPARAN SULFATE SULFOTRANSFERASE"/>
    <property type="match status" value="1"/>
</dbReference>
<dbReference type="STRING" id="321339.SAMN05444340_10184"/>
<accession>A0A1H3EZP4</accession>
<proteinExistence type="predicted"/>
<dbReference type="PANTHER" id="PTHR10605:SF56">
    <property type="entry name" value="BIFUNCTIONAL HEPARAN SULFATE N-DEACETYLASE_N-SULFOTRANSFERASE"/>
    <property type="match status" value="1"/>
</dbReference>
<protein>
    <submittedName>
        <fullName evidence="2">Sulfotransferase family protein</fullName>
    </submittedName>
</protein>
<name>A0A1H3EZP4_9RHOB</name>
<dbReference type="InterPro" id="IPR037359">
    <property type="entry name" value="NST/OST"/>
</dbReference>
<evidence type="ECO:0000313" key="2">
    <source>
        <dbReference type="EMBL" id="SDX84037.1"/>
    </source>
</evidence>
<keyword evidence="1 2" id="KW-0808">Transferase</keyword>
<dbReference type="EMBL" id="FNPF01000001">
    <property type="protein sequence ID" value="SDX84037.1"/>
    <property type="molecule type" value="Genomic_DNA"/>
</dbReference>
<dbReference type="Proteomes" id="UP000199286">
    <property type="component" value="Unassembled WGS sequence"/>
</dbReference>
<dbReference type="Gene3D" id="3.40.50.300">
    <property type="entry name" value="P-loop containing nucleotide triphosphate hydrolases"/>
    <property type="match status" value="1"/>
</dbReference>